<gene>
    <name evidence="1" type="ORF">DWB61_08615</name>
</gene>
<keyword evidence="2" id="KW-1185">Reference proteome</keyword>
<dbReference type="PROSITE" id="PS51257">
    <property type="entry name" value="PROKAR_LIPOPROTEIN"/>
    <property type="match status" value="1"/>
</dbReference>
<evidence type="ECO:0000313" key="2">
    <source>
        <dbReference type="Proteomes" id="UP000285794"/>
    </source>
</evidence>
<dbReference type="RefSeq" id="WP_125030492.1">
    <property type="nucleotide sequence ID" value="NZ_JAPXVP010000007.1"/>
</dbReference>
<name>A0A425Y1I1_9BACT</name>
<evidence type="ECO:0008006" key="3">
    <source>
        <dbReference type="Google" id="ProtNLM"/>
    </source>
</evidence>
<accession>A0A425Y1I1</accession>
<dbReference type="AlphaFoldDB" id="A0A425Y1I1"/>
<protein>
    <recommendedName>
        <fullName evidence="3">GLPGLI family protein</fullName>
    </recommendedName>
</protein>
<sequence>MKQTTLILIILHLFVSCSNKSDEKKTHSEGVITYKVSYETNEDANPIVALLPTVVEYKFKNNDISVLSEGYLGFFSTKFISKIGEPNSSILFKILNNKMNYEFSSNEIPFIYNHKLATKIKYLKTDKVIAGYKCKLARVYIQELPEPIDVYYTQDICLENPNRNTPFNKIDGVLLEFETTMNKIKAKFSAQNVCLTPVNTQEFAIPADYVKSDIKTILKYVLSFN</sequence>
<dbReference type="Proteomes" id="UP000285794">
    <property type="component" value="Unassembled WGS sequence"/>
</dbReference>
<evidence type="ECO:0000313" key="1">
    <source>
        <dbReference type="EMBL" id="RRG21808.1"/>
    </source>
</evidence>
<reference evidence="1 2" key="1">
    <citation type="submission" date="2018-07" db="EMBL/GenBank/DDBJ databases">
        <title>Draft genome sequence of Ancylomarina sp. M1P.</title>
        <authorList>
            <person name="Yadav S."/>
            <person name="Villanueva L."/>
            <person name="Damste J.S.S."/>
        </authorList>
    </citation>
    <scope>NUCLEOTIDE SEQUENCE [LARGE SCALE GENOMIC DNA]</scope>
    <source>
        <strain evidence="1 2">M1P</strain>
    </source>
</reference>
<comment type="caution">
    <text evidence="1">The sequence shown here is derived from an EMBL/GenBank/DDBJ whole genome shotgun (WGS) entry which is preliminary data.</text>
</comment>
<proteinExistence type="predicted"/>
<organism evidence="1 2">
    <name type="scientific">Ancylomarina euxinus</name>
    <dbReference type="NCBI Taxonomy" id="2283627"/>
    <lineage>
        <taxon>Bacteria</taxon>
        <taxon>Pseudomonadati</taxon>
        <taxon>Bacteroidota</taxon>
        <taxon>Bacteroidia</taxon>
        <taxon>Marinilabiliales</taxon>
        <taxon>Marinifilaceae</taxon>
        <taxon>Ancylomarina</taxon>
    </lineage>
</organism>
<dbReference type="EMBL" id="QQWG01000007">
    <property type="protein sequence ID" value="RRG21808.1"/>
    <property type="molecule type" value="Genomic_DNA"/>
</dbReference>
<dbReference type="OrthoDB" id="1467107at2"/>